<dbReference type="FunCoup" id="B8C4D6">
    <property type="interactions" value="105"/>
</dbReference>
<dbReference type="AlphaFoldDB" id="B8C4D6"/>
<dbReference type="InterPro" id="IPR009057">
    <property type="entry name" value="Homeodomain-like_sf"/>
</dbReference>
<dbReference type="GO" id="GO:0031507">
    <property type="term" value="P:heterochromatin formation"/>
    <property type="evidence" value="ECO:0000318"/>
    <property type="project" value="GO_Central"/>
</dbReference>
<dbReference type="PANTHER" id="PTHR45623:SF49">
    <property type="entry name" value="SWI_SNF-RELATED MATRIX-ASSOCIATED ACTIN-DEPENDENT REGULATOR OF CHROMATIN SUBFAMILY A MEMBER 5"/>
    <property type="match status" value="1"/>
</dbReference>
<dbReference type="GO" id="GO:0003682">
    <property type="term" value="F:chromatin binding"/>
    <property type="evidence" value="ECO:0000318"/>
    <property type="project" value="GO_Central"/>
</dbReference>
<dbReference type="GO" id="GO:0045944">
    <property type="term" value="P:positive regulation of transcription by RNA polymerase II"/>
    <property type="evidence" value="ECO:0000318"/>
    <property type="project" value="GO_Central"/>
</dbReference>
<dbReference type="GO" id="GO:0000785">
    <property type="term" value="C:chromatin"/>
    <property type="evidence" value="ECO:0000318"/>
    <property type="project" value="GO_Central"/>
</dbReference>
<feature type="coiled-coil region" evidence="10">
    <location>
        <begin position="978"/>
        <end position="1005"/>
    </location>
</feature>
<dbReference type="PROSITE" id="PS51192">
    <property type="entry name" value="HELICASE_ATP_BIND_1"/>
    <property type="match status" value="1"/>
</dbReference>
<evidence type="ECO:0000313" key="15">
    <source>
        <dbReference type="Proteomes" id="UP000001449"/>
    </source>
</evidence>
<dbReference type="GeneID" id="7442773"/>
<dbReference type="OMA" id="EFQFRES"/>
<sequence>KRREQAKQEKLQKEQYIEQRQSDVRSERAEQAKRRLEFLLKQSDIFSHFGNVKQEKARLGLSSSVAAATSVVGKDGGPDDTTSGSVSESGQTNHEGGIVRKPSNVGESDEEEVQDEEREEADEHEATYLTMQPSTLGGGKMRQYQLEGLNWMIRLQENGVNGILADEMGLGKTMQSISILVYMLEYKQDTGPHLIIVPKSTLSNWMNELARWGPKLNAVKFHGTKDERLDIAENILQPGQKDEKRKWNVCVTTYEVCNLERNVFNKFAWSYLIIDEAHRLKNEASTFSKIVRTLETRFRLLLTGTPLQNNLHELWALLNFLVPDVFASADQFDEWFNLDIDDADEKNKLISQLHKILRPFMLRRLKADVEKSLPPKTEMILFTGMSAMQKKLYKDILMRDVDTLTGKGGSGSRTAVLNIVMQLRKCAGHPYLFPGIEDRSLPPLGEHLVENSGKMVLLDKLLIRLKERGHRVLLFTQMTRILDILEDYMHMRGFQYCRIDGNTTYEDREERIDEYNKPDSEKFLFLLSTRAGGLGINLQTADVVILFDSDWNPQADLQAQDRAHRIGQKRTVQVFRIVTEDTIEQKVVERAQQKLKLDAMVVQQGRLKDKDKLSREELLDAVRFGADKIFKSKDSSITDDDIDIILGYGAKKTQELNDKLQAAQKGDMLDFKLDGGLSAQTFEGIDYSEEAKNAQFQAEILGIMDVGKRERRTVAYNENQLYMQQMAQQGANPPKKKVKKEIKLPKMFRLPRMEEWQMFDRDSLNALQEVEEQAFRALPEDIQETKEGEAEEKVEPESKEMPPLLSDEQKVEKARLLAEGFADWSRHHYSSFVKASAKYGRTNYAKIAIDVGKPVSAVKTYAEAFWNEEFGKKRFSEHEHDRVVKLIEKGEKRIEDVKGLQRGTKILISLFENPWVELQFTHVNCKDKKFTADEDRFLLCWAHKYGYGQWEAIKFAIRRSSNFRFDYFLKSLPPDAIGRRCEQLMRAAEKEVDIMEKQVIDEAEKEGK</sequence>
<dbReference type="SMART" id="SM00490">
    <property type="entry name" value="HELICc"/>
    <property type="match status" value="1"/>
</dbReference>
<keyword evidence="7" id="KW-0156">Chromatin regulator</keyword>
<comment type="similarity">
    <text evidence="2">Belongs to the SNF2/RAD54 helicase family. ISWI subfamily.</text>
</comment>
<dbReference type="EMBL" id="CM000643">
    <property type="protein sequence ID" value="EED91309.1"/>
    <property type="molecule type" value="Genomic_DNA"/>
</dbReference>
<organism evidence="14 15">
    <name type="scientific">Thalassiosira pseudonana</name>
    <name type="common">Marine diatom</name>
    <name type="synonym">Cyclotella nana</name>
    <dbReference type="NCBI Taxonomy" id="35128"/>
    <lineage>
        <taxon>Eukaryota</taxon>
        <taxon>Sar</taxon>
        <taxon>Stramenopiles</taxon>
        <taxon>Ochrophyta</taxon>
        <taxon>Bacillariophyta</taxon>
        <taxon>Coscinodiscophyceae</taxon>
        <taxon>Thalassiosirophycidae</taxon>
        <taxon>Thalassiosirales</taxon>
        <taxon>Thalassiosiraceae</taxon>
        <taxon>Thalassiosira</taxon>
    </lineage>
</organism>
<evidence type="ECO:0000256" key="8">
    <source>
        <dbReference type="ARBA" id="ARBA00023125"/>
    </source>
</evidence>
<dbReference type="InterPro" id="IPR044754">
    <property type="entry name" value="Isw1/2_DEXHc"/>
</dbReference>
<dbReference type="Pfam" id="PF09111">
    <property type="entry name" value="SLIDE"/>
    <property type="match status" value="1"/>
</dbReference>
<keyword evidence="9" id="KW-0539">Nucleus</keyword>
<evidence type="ECO:0000256" key="4">
    <source>
        <dbReference type="ARBA" id="ARBA00022801"/>
    </source>
</evidence>
<dbReference type="GO" id="GO:0005634">
    <property type="term" value="C:nucleus"/>
    <property type="evidence" value="ECO:0000318"/>
    <property type="project" value="GO_Central"/>
</dbReference>
<keyword evidence="5" id="KW-0347">Helicase</keyword>
<dbReference type="InterPro" id="IPR038718">
    <property type="entry name" value="SNF2-like_sf"/>
</dbReference>
<dbReference type="InterPro" id="IPR027417">
    <property type="entry name" value="P-loop_NTPase"/>
</dbReference>
<evidence type="ECO:0000256" key="9">
    <source>
        <dbReference type="ARBA" id="ARBA00023242"/>
    </source>
</evidence>
<dbReference type="Pfam" id="PF00271">
    <property type="entry name" value="Helicase_C"/>
    <property type="match status" value="1"/>
</dbReference>
<dbReference type="SMART" id="SM00487">
    <property type="entry name" value="DEXDc"/>
    <property type="match status" value="1"/>
</dbReference>
<dbReference type="Gene3D" id="3.40.50.300">
    <property type="entry name" value="P-loop containing nucleotide triphosphate hydrolases"/>
    <property type="match status" value="1"/>
</dbReference>
<proteinExistence type="inferred from homology"/>
<dbReference type="PROSITE" id="PS51194">
    <property type="entry name" value="HELICASE_CTER"/>
    <property type="match status" value="1"/>
</dbReference>
<dbReference type="InterPro" id="IPR049730">
    <property type="entry name" value="SNF2/RAD54-like_C"/>
</dbReference>
<protein>
    <recommendedName>
        <fullName evidence="16">Chromatin-remodeling complex ATPase chain</fullName>
    </recommendedName>
</protein>
<feature type="domain" description="Helicase ATP-binding" evidence="12">
    <location>
        <begin position="153"/>
        <end position="324"/>
    </location>
</feature>
<evidence type="ECO:0000256" key="7">
    <source>
        <dbReference type="ARBA" id="ARBA00022853"/>
    </source>
</evidence>
<evidence type="ECO:0008006" key="16">
    <source>
        <dbReference type="Google" id="ProtNLM"/>
    </source>
</evidence>
<dbReference type="InterPro" id="IPR002464">
    <property type="entry name" value="DNA/RNA_helicase_DEAH_CS"/>
</dbReference>
<reference evidence="14 15" key="2">
    <citation type="journal article" date="2008" name="Nature">
        <title>The Phaeodactylum genome reveals the evolutionary history of diatom genomes.</title>
        <authorList>
            <person name="Bowler C."/>
            <person name="Allen A.E."/>
            <person name="Badger J.H."/>
            <person name="Grimwood J."/>
            <person name="Jabbari K."/>
            <person name="Kuo A."/>
            <person name="Maheswari U."/>
            <person name="Martens C."/>
            <person name="Maumus F."/>
            <person name="Otillar R.P."/>
            <person name="Rayko E."/>
            <person name="Salamov A."/>
            <person name="Vandepoele K."/>
            <person name="Beszteri B."/>
            <person name="Gruber A."/>
            <person name="Heijde M."/>
            <person name="Katinka M."/>
            <person name="Mock T."/>
            <person name="Valentin K."/>
            <person name="Verret F."/>
            <person name="Berges J.A."/>
            <person name="Brownlee C."/>
            <person name="Cadoret J.P."/>
            <person name="Chiovitti A."/>
            <person name="Choi C.J."/>
            <person name="Coesel S."/>
            <person name="De Martino A."/>
            <person name="Detter J.C."/>
            <person name="Durkin C."/>
            <person name="Falciatore A."/>
            <person name="Fournet J."/>
            <person name="Haruta M."/>
            <person name="Huysman M.J."/>
            <person name="Jenkins B.D."/>
            <person name="Jiroutova K."/>
            <person name="Jorgensen R.E."/>
            <person name="Joubert Y."/>
            <person name="Kaplan A."/>
            <person name="Kroger N."/>
            <person name="Kroth P.G."/>
            <person name="La Roche J."/>
            <person name="Lindquist E."/>
            <person name="Lommer M."/>
            <person name="Martin-Jezequel V."/>
            <person name="Lopez P.J."/>
            <person name="Lucas S."/>
            <person name="Mangogna M."/>
            <person name="McGinnis K."/>
            <person name="Medlin L.K."/>
            <person name="Montsant A."/>
            <person name="Oudot-Le Secq M.P."/>
            <person name="Napoli C."/>
            <person name="Obornik M."/>
            <person name="Parker M.S."/>
            <person name="Petit J.L."/>
            <person name="Porcel B.M."/>
            <person name="Poulsen N."/>
            <person name="Robison M."/>
            <person name="Rychlewski L."/>
            <person name="Rynearson T.A."/>
            <person name="Schmutz J."/>
            <person name="Shapiro H."/>
            <person name="Siaut M."/>
            <person name="Stanley M."/>
            <person name="Sussman M.R."/>
            <person name="Taylor A.R."/>
            <person name="Vardi A."/>
            <person name="von Dassow P."/>
            <person name="Vyverman W."/>
            <person name="Willis A."/>
            <person name="Wyrwicz L.S."/>
            <person name="Rokhsar D.S."/>
            <person name="Weissenbach J."/>
            <person name="Armbrust E.V."/>
            <person name="Green B.R."/>
            <person name="Van de Peer Y."/>
            <person name="Grigoriev I.V."/>
        </authorList>
    </citation>
    <scope>NUCLEOTIDE SEQUENCE [LARGE SCALE GENOMIC DNA]</scope>
    <source>
        <strain evidence="14 15">CCMP1335</strain>
    </source>
</reference>
<dbReference type="InterPro" id="IPR000330">
    <property type="entry name" value="SNF2_N"/>
</dbReference>
<dbReference type="Proteomes" id="UP000001449">
    <property type="component" value="Chromosome 6"/>
</dbReference>
<evidence type="ECO:0000313" key="14">
    <source>
        <dbReference type="EMBL" id="EED91309.1"/>
    </source>
</evidence>
<feature type="region of interest" description="Disordered" evidence="11">
    <location>
        <begin position="70"/>
        <end position="126"/>
    </location>
</feature>
<dbReference type="FunFam" id="3.40.50.10810:FF:000005">
    <property type="entry name" value="Photoperiod-independent early flowering 1"/>
    <property type="match status" value="1"/>
</dbReference>
<evidence type="ECO:0000256" key="1">
    <source>
        <dbReference type="ARBA" id="ARBA00004123"/>
    </source>
</evidence>
<dbReference type="InParanoid" id="B8C4D6"/>
<dbReference type="STRING" id="35128.B8C4D6"/>
<dbReference type="InterPro" id="IPR015195">
    <property type="entry name" value="SLIDE"/>
</dbReference>
<dbReference type="SUPFAM" id="SSF46689">
    <property type="entry name" value="Homeodomain-like"/>
    <property type="match status" value="1"/>
</dbReference>
<dbReference type="InterPro" id="IPR014001">
    <property type="entry name" value="Helicase_ATP-bd"/>
</dbReference>
<feature type="compositionally biased region" description="Polar residues" evidence="11">
    <location>
        <begin position="80"/>
        <end position="94"/>
    </location>
</feature>
<feature type="region of interest" description="Disordered" evidence="11">
    <location>
        <begin position="1"/>
        <end position="31"/>
    </location>
</feature>
<dbReference type="SUPFAM" id="SSF52540">
    <property type="entry name" value="P-loop containing nucleoside triphosphate hydrolases"/>
    <property type="match status" value="2"/>
</dbReference>
<dbReference type="Gene3D" id="1.10.10.60">
    <property type="entry name" value="Homeodomain-like"/>
    <property type="match status" value="2"/>
</dbReference>
<dbReference type="Gene3D" id="3.40.50.10810">
    <property type="entry name" value="Tandem AAA-ATPase domain"/>
    <property type="match status" value="1"/>
</dbReference>
<dbReference type="PaxDb" id="35128-Thaps35129"/>
<evidence type="ECO:0000256" key="5">
    <source>
        <dbReference type="ARBA" id="ARBA00022806"/>
    </source>
</evidence>
<accession>B8C4D6</accession>
<name>B8C4D6_THAPS</name>
<reference evidence="14 15" key="1">
    <citation type="journal article" date="2004" name="Science">
        <title>The genome of the diatom Thalassiosira pseudonana: ecology, evolution, and metabolism.</title>
        <authorList>
            <person name="Armbrust E.V."/>
            <person name="Berges J.A."/>
            <person name="Bowler C."/>
            <person name="Green B.R."/>
            <person name="Martinez D."/>
            <person name="Putnam N.H."/>
            <person name="Zhou S."/>
            <person name="Allen A.E."/>
            <person name="Apt K.E."/>
            <person name="Bechner M."/>
            <person name="Brzezinski M.A."/>
            <person name="Chaal B.K."/>
            <person name="Chiovitti A."/>
            <person name="Davis A.K."/>
            <person name="Demarest M.S."/>
            <person name="Detter J.C."/>
            <person name="Glavina T."/>
            <person name="Goodstein D."/>
            <person name="Hadi M.Z."/>
            <person name="Hellsten U."/>
            <person name="Hildebrand M."/>
            <person name="Jenkins B.D."/>
            <person name="Jurka J."/>
            <person name="Kapitonov V.V."/>
            <person name="Kroger N."/>
            <person name="Lau W.W."/>
            <person name="Lane T.W."/>
            <person name="Larimer F.W."/>
            <person name="Lippmeier J.C."/>
            <person name="Lucas S."/>
            <person name="Medina M."/>
            <person name="Montsant A."/>
            <person name="Obornik M."/>
            <person name="Parker M.S."/>
            <person name="Palenik B."/>
            <person name="Pazour G.J."/>
            <person name="Richardson P.M."/>
            <person name="Rynearson T.A."/>
            <person name="Saito M.A."/>
            <person name="Schwartz D.C."/>
            <person name="Thamatrakoln K."/>
            <person name="Valentin K."/>
            <person name="Vardi A."/>
            <person name="Wilkerson F.P."/>
            <person name="Rokhsar D.S."/>
        </authorList>
    </citation>
    <scope>NUCLEOTIDE SEQUENCE [LARGE SCALE GENOMIC DNA]</scope>
    <source>
        <strain evidence="14 15">CCMP1335</strain>
    </source>
</reference>
<evidence type="ECO:0000256" key="6">
    <source>
        <dbReference type="ARBA" id="ARBA00022840"/>
    </source>
</evidence>
<feature type="domain" description="Helicase C-terminal" evidence="13">
    <location>
        <begin position="457"/>
        <end position="608"/>
    </location>
</feature>
<comment type="subcellular location">
    <subcellularLocation>
        <location evidence="1">Nucleus</location>
    </subcellularLocation>
</comment>
<dbReference type="Pfam" id="PF00176">
    <property type="entry name" value="SNF2-rel_dom"/>
    <property type="match status" value="1"/>
</dbReference>
<evidence type="ECO:0000259" key="12">
    <source>
        <dbReference type="PROSITE" id="PS51192"/>
    </source>
</evidence>
<dbReference type="InterPro" id="IPR001650">
    <property type="entry name" value="Helicase_C-like"/>
</dbReference>
<dbReference type="GO" id="GO:0031491">
    <property type="term" value="F:nucleosome binding"/>
    <property type="evidence" value="ECO:0007669"/>
    <property type="project" value="InterPro"/>
</dbReference>
<dbReference type="GO" id="GO:0003677">
    <property type="term" value="F:DNA binding"/>
    <property type="evidence" value="ECO:0000318"/>
    <property type="project" value="GO_Central"/>
</dbReference>
<dbReference type="SUPFAM" id="SSF101224">
    <property type="entry name" value="HAND domain of the nucleosome remodeling ATPase ISWI"/>
    <property type="match status" value="1"/>
</dbReference>
<dbReference type="InterPro" id="IPR036306">
    <property type="entry name" value="ISWI_HAND-dom_sf"/>
</dbReference>
<gene>
    <name evidence="14" type="ORF">THAPSDRAFT_35129</name>
</gene>
<dbReference type="GO" id="GO:0016787">
    <property type="term" value="F:hydrolase activity"/>
    <property type="evidence" value="ECO:0007669"/>
    <property type="project" value="UniProtKB-KW"/>
</dbReference>
<dbReference type="CDD" id="cd17997">
    <property type="entry name" value="DEXHc_SMARCA1_SMARCA5"/>
    <property type="match status" value="1"/>
</dbReference>
<dbReference type="GO" id="GO:0004386">
    <property type="term" value="F:helicase activity"/>
    <property type="evidence" value="ECO:0007669"/>
    <property type="project" value="UniProtKB-KW"/>
</dbReference>
<feature type="region of interest" description="Disordered" evidence="11">
    <location>
        <begin position="781"/>
        <end position="806"/>
    </location>
</feature>
<dbReference type="PROSITE" id="PS00690">
    <property type="entry name" value="DEAH_ATP_HELICASE"/>
    <property type="match status" value="1"/>
</dbReference>
<keyword evidence="3" id="KW-0547">Nucleotide-binding</keyword>
<dbReference type="FunFam" id="3.40.50.300:FF:000082">
    <property type="entry name" value="ISWI chromatin remodeling complex ATPase ISW1"/>
    <property type="match status" value="1"/>
</dbReference>
<evidence type="ECO:0000256" key="2">
    <source>
        <dbReference type="ARBA" id="ARBA00009687"/>
    </source>
</evidence>
<keyword evidence="10" id="KW-0175">Coiled coil</keyword>
<dbReference type="CDD" id="cd18793">
    <property type="entry name" value="SF2_C_SNF"/>
    <property type="match status" value="1"/>
</dbReference>
<dbReference type="GO" id="GO:0140750">
    <property type="term" value="F:nucleosome array spacer activity"/>
    <property type="evidence" value="ECO:0000318"/>
    <property type="project" value="GO_Central"/>
</dbReference>
<dbReference type="HOGENOM" id="CLU_000315_0_0_1"/>
<dbReference type="PANTHER" id="PTHR45623">
    <property type="entry name" value="CHROMODOMAIN-HELICASE-DNA-BINDING PROTEIN 3-RELATED-RELATED"/>
    <property type="match status" value="1"/>
</dbReference>
<feature type="non-terminal residue" evidence="14">
    <location>
        <position position="1008"/>
    </location>
</feature>
<feature type="compositionally biased region" description="Acidic residues" evidence="11">
    <location>
        <begin position="107"/>
        <end position="123"/>
    </location>
</feature>
<keyword evidence="8" id="KW-0238">DNA-binding</keyword>
<dbReference type="eggNOG" id="KOG0385">
    <property type="taxonomic scope" value="Eukaryota"/>
</dbReference>
<evidence type="ECO:0000256" key="11">
    <source>
        <dbReference type="SAM" id="MobiDB-lite"/>
    </source>
</evidence>
<dbReference type="GO" id="GO:0005524">
    <property type="term" value="F:ATP binding"/>
    <property type="evidence" value="ECO:0007669"/>
    <property type="project" value="UniProtKB-KW"/>
</dbReference>
<evidence type="ECO:0000256" key="10">
    <source>
        <dbReference type="SAM" id="Coils"/>
    </source>
</evidence>
<keyword evidence="15" id="KW-1185">Reference proteome</keyword>
<evidence type="ECO:0000259" key="13">
    <source>
        <dbReference type="PROSITE" id="PS51194"/>
    </source>
</evidence>
<dbReference type="RefSeq" id="XP_002291202.1">
    <property type="nucleotide sequence ID" value="XM_002291166.1"/>
</dbReference>
<keyword evidence="4" id="KW-0378">Hydrolase</keyword>
<feature type="non-terminal residue" evidence="14">
    <location>
        <position position="1"/>
    </location>
</feature>
<evidence type="ECO:0000256" key="3">
    <source>
        <dbReference type="ARBA" id="ARBA00022741"/>
    </source>
</evidence>
<keyword evidence="6" id="KW-0067">ATP-binding</keyword>
<feature type="compositionally biased region" description="Basic and acidic residues" evidence="11">
    <location>
        <begin position="783"/>
        <end position="800"/>
    </location>
</feature>
<dbReference type="KEGG" id="tps:THAPSDRAFT_35129"/>